<evidence type="ECO:0000313" key="3">
    <source>
        <dbReference type="Proteomes" id="UP000220133"/>
    </source>
</evidence>
<sequence>MRIISVITLFLLIGNVSQASTIHGKITDEQNNPLAFATVYLKGTTNGTTTNMSGEYVLDVSPGSYTIVCQYMGYQKQEKAITVVNNDLELNIVLKPLSMQIKEVVIKSGGEDPAYEIIRQAIKKREFYLNQVNAYTCESYIKNQLKLKGVPRKVFGQKIDKGDLGVDSSGKGIVFLSESVTQVAYQEPNKLKLEVISDRVSGGDGYGISFPMFINFYEANVQPLSSQLNPRGFISPIANNALFYYKYRLEGTFIEDGKTVNKILVIPRRKFEPLFSGYIFITDDDWRIHSTDLMLTKDYQLELIDSLEIKQTHIPVEAGTWRIKDQVLTFTLHQFGFNLGGTFVNVYSKYNLHPTFKKGYFNQTLMKYDSASQKRSMAYWDTIRPVPLEKEEVEDFRKKDSISRAMKDSANLRKNIDSLKAKQGHVKFTDIIWGGVTRRHYFMDDTVVAQHTFNIKGLAKSLQYNTVEGIVPRIVSNMSFNLGKGRSLVSQTELRYGISNQHFNGNAYFAYSGLKPGRNTNARNTWSFGGGKRVSQFNKANPIDPLTNEFYTLLFKDNYMKLYENWFGFLGFQRAWTSSLRLSSTLLYEDRLPLQNTTDFVIFKNDKKSFTPNHPEDLADIPFERSQAVIFNVNASYQPGQRFIEFPTGKVPLGSKYPTFSVSYSKGIKDVLGSDVDYDKWNFSVTDNLNFKLFGMFKYRVTTGGFFNDNAYTIPDMQHFNGNQTFYNINYLNSFQLAPYYKYSNTASLYGMLNVEHHFNGLLTNKIPLFNRLKWNLVAGSNIFYVNKDNQYYEVFAGLENILKIFRVDVVAGYQSDSPTRVGVRVGLGGLLGGNIQVR</sequence>
<accession>A0A291QX13</accession>
<reference evidence="2 3" key="1">
    <citation type="submission" date="2017-10" db="EMBL/GenBank/DDBJ databases">
        <title>Paenichitinophaga pekingensis gen. nov., sp. nov., isolated from activated sludge.</title>
        <authorList>
            <person name="Jin D."/>
            <person name="Kong X."/>
            <person name="Deng Y."/>
            <person name="Bai Z."/>
        </authorList>
    </citation>
    <scope>NUCLEOTIDE SEQUENCE [LARGE SCALE GENOMIC DNA]</scope>
    <source>
        <strain evidence="2 3">13</strain>
    </source>
</reference>
<evidence type="ECO:0000313" key="2">
    <source>
        <dbReference type="EMBL" id="ATL48422.1"/>
    </source>
</evidence>
<organism evidence="2 3">
    <name type="scientific">Chitinophaga caeni</name>
    <dbReference type="NCBI Taxonomy" id="2029983"/>
    <lineage>
        <taxon>Bacteria</taxon>
        <taxon>Pseudomonadati</taxon>
        <taxon>Bacteroidota</taxon>
        <taxon>Chitinophagia</taxon>
        <taxon>Chitinophagales</taxon>
        <taxon>Chitinophagaceae</taxon>
        <taxon>Chitinophaga</taxon>
    </lineage>
</organism>
<evidence type="ECO:0008006" key="4">
    <source>
        <dbReference type="Google" id="ProtNLM"/>
    </source>
</evidence>
<dbReference type="EMBL" id="CP023777">
    <property type="protein sequence ID" value="ATL48422.1"/>
    <property type="molecule type" value="Genomic_DNA"/>
</dbReference>
<gene>
    <name evidence="2" type="ORF">COR50_15330</name>
</gene>
<dbReference type="AlphaFoldDB" id="A0A291QX13"/>
<dbReference type="InterPro" id="IPR043741">
    <property type="entry name" value="DUF5686"/>
</dbReference>
<dbReference type="Gene3D" id="2.60.40.1120">
    <property type="entry name" value="Carboxypeptidase-like, regulatory domain"/>
    <property type="match status" value="1"/>
</dbReference>
<dbReference type="Pfam" id="PF13715">
    <property type="entry name" value="CarbopepD_reg_2"/>
    <property type="match status" value="1"/>
</dbReference>
<keyword evidence="1" id="KW-0732">Signal</keyword>
<protein>
    <recommendedName>
        <fullName evidence="4">Membrane receptor RagA</fullName>
    </recommendedName>
</protein>
<dbReference type="Proteomes" id="UP000220133">
    <property type="component" value="Chromosome"/>
</dbReference>
<dbReference type="RefSeq" id="WP_098194796.1">
    <property type="nucleotide sequence ID" value="NZ_CP023777.1"/>
</dbReference>
<feature type="chain" id="PRO_5013194588" description="Membrane receptor RagA" evidence="1">
    <location>
        <begin position="20"/>
        <end position="839"/>
    </location>
</feature>
<dbReference type="Pfam" id="PF18939">
    <property type="entry name" value="DUF5686"/>
    <property type="match status" value="1"/>
</dbReference>
<keyword evidence="3" id="KW-1185">Reference proteome</keyword>
<proteinExistence type="predicted"/>
<evidence type="ECO:0000256" key="1">
    <source>
        <dbReference type="SAM" id="SignalP"/>
    </source>
</evidence>
<dbReference type="OrthoDB" id="983143at2"/>
<name>A0A291QX13_9BACT</name>
<dbReference type="SUPFAM" id="SSF49464">
    <property type="entry name" value="Carboxypeptidase regulatory domain-like"/>
    <property type="match status" value="1"/>
</dbReference>
<feature type="signal peptide" evidence="1">
    <location>
        <begin position="1"/>
        <end position="19"/>
    </location>
</feature>
<dbReference type="InterPro" id="IPR008969">
    <property type="entry name" value="CarboxyPept-like_regulatory"/>
</dbReference>
<dbReference type="KEGG" id="cbae:COR50_15330"/>